<name>A0ABM9YI99_AJEDR</name>
<gene>
    <name evidence="1" type="ORF">BDCG_06129</name>
</gene>
<accession>A0ABM9YI99</accession>
<evidence type="ECO:0000313" key="1">
    <source>
        <dbReference type="EMBL" id="EEQ91009.2"/>
    </source>
</evidence>
<reference evidence="2" key="1">
    <citation type="journal article" date="2015" name="PLoS Genet.">
        <title>The dynamic genome and transcriptome of the human fungal pathogen Blastomyces and close relative Emmonsia.</title>
        <authorList>
            <person name="Munoz J.F."/>
            <person name="Gauthier G.M."/>
            <person name="Desjardins C.A."/>
            <person name="Gallo J.E."/>
            <person name="Holder J."/>
            <person name="Sullivan T.D."/>
            <person name="Marty A.J."/>
            <person name="Carmen J.C."/>
            <person name="Chen Z."/>
            <person name="Ding L."/>
            <person name="Gujja S."/>
            <person name="Magrini V."/>
            <person name="Misas E."/>
            <person name="Mitreva M."/>
            <person name="Priest M."/>
            <person name="Saif S."/>
            <person name="Whiston E.A."/>
            <person name="Young S."/>
            <person name="Zeng Q."/>
            <person name="Goldman W.E."/>
            <person name="Mardis E.R."/>
            <person name="Taylor J.W."/>
            <person name="McEwen J.G."/>
            <person name="Clay O.K."/>
            <person name="Klein B.S."/>
            <person name="Cuomo C.A."/>
        </authorList>
    </citation>
    <scope>NUCLEOTIDE SEQUENCE [LARGE SCALE GENOMIC DNA]</scope>
    <source>
        <strain evidence="2">ER-3 / ATCC MYA-2586</strain>
    </source>
</reference>
<organism evidence="1 2">
    <name type="scientific">Ajellomyces dermatitidis (strain ER-3 / ATCC MYA-2586)</name>
    <name type="common">Blastomyces dermatitidis</name>
    <dbReference type="NCBI Taxonomy" id="559297"/>
    <lineage>
        <taxon>Eukaryota</taxon>
        <taxon>Fungi</taxon>
        <taxon>Dikarya</taxon>
        <taxon>Ascomycota</taxon>
        <taxon>Pezizomycotina</taxon>
        <taxon>Eurotiomycetes</taxon>
        <taxon>Eurotiomycetidae</taxon>
        <taxon>Onygenales</taxon>
        <taxon>Ajellomycetaceae</taxon>
        <taxon>Blastomyces</taxon>
    </lineage>
</organism>
<sequence length="172" mass="19197">MFIGLIYRGRHTVGCFKASGVGSTVGVCGFDIDSAGADWSNSYENRMGYLERKIYWAEIAQGREGFNHQDARVARPLTIIEQLTLNAREADITAKVGNNWVRLGYQVGVAEPVPSNTLVFVVTGLHRSSFIPHILLPCVQDSEKECCGETNRWRTFLQRQFGKGAVERKEEG</sequence>
<protein>
    <submittedName>
        <fullName evidence="1">Uncharacterized protein</fullName>
    </submittedName>
</protein>
<dbReference type="EMBL" id="EQ999978">
    <property type="protein sequence ID" value="EEQ91009.2"/>
    <property type="molecule type" value="Genomic_DNA"/>
</dbReference>
<keyword evidence="2" id="KW-1185">Reference proteome</keyword>
<dbReference type="Proteomes" id="UP000002039">
    <property type="component" value="Unassembled WGS sequence"/>
</dbReference>
<evidence type="ECO:0000313" key="2">
    <source>
        <dbReference type="Proteomes" id="UP000002039"/>
    </source>
</evidence>
<dbReference type="RefSeq" id="XP_045277632.1">
    <property type="nucleotide sequence ID" value="XM_045421854.1"/>
</dbReference>
<dbReference type="GeneID" id="69028055"/>
<proteinExistence type="predicted"/>